<dbReference type="Gene3D" id="1.10.10.10">
    <property type="entry name" value="Winged helix-like DNA-binding domain superfamily/Winged helix DNA-binding domain"/>
    <property type="match status" value="1"/>
</dbReference>
<evidence type="ECO:0000259" key="4">
    <source>
        <dbReference type="PROSITE" id="PS50949"/>
    </source>
</evidence>
<feature type="domain" description="HTH gntR-type" evidence="4">
    <location>
        <begin position="8"/>
        <end position="76"/>
    </location>
</feature>
<dbReference type="PANTHER" id="PTHR43537">
    <property type="entry name" value="TRANSCRIPTIONAL REGULATOR, GNTR FAMILY"/>
    <property type="match status" value="1"/>
</dbReference>
<keyword evidence="6" id="KW-1185">Reference proteome</keyword>
<dbReference type="SMART" id="SM00345">
    <property type="entry name" value="HTH_GNTR"/>
    <property type="match status" value="1"/>
</dbReference>
<dbReference type="Gene3D" id="1.20.120.530">
    <property type="entry name" value="GntR ligand-binding domain-like"/>
    <property type="match status" value="1"/>
</dbReference>
<keyword evidence="2" id="KW-0238">DNA-binding</keyword>
<sequence length="262" mass="29152">MFKPVAQVPRYRLVAQQIADRILEGALKAGQKMPAERVLVESLGVSRATIREALIALEITGYVENRFGAGVQVAARPPRDNQLLELAGPGPFELLEARIMIEGEVAALAAENIGSEEIARLKMLIDAMQNESGSAFWGENADEEFHLTIARATGNLALVNAVAEFWRQRLQMPMWVKIHSRVNVDAMKPQLIQEHVEIVAALELGNGPKAREAMRRHIALFGAQILDGWQALAPEDRQEVSPPPERLRRRVETEIGEWDFPS</sequence>
<dbReference type="CDD" id="cd07377">
    <property type="entry name" value="WHTH_GntR"/>
    <property type="match status" value="1"/>
</dbReference>
<dbReference type="SUPFAM" id="SSF46785">
    <property type="entry name" value="Winged helix' DNA-binding domain"/>
    <property type="match status" value="1"/>
</dbReference>
<dbReference type="InterPro" id="IPR011711">
    <property type="entry name" value="GntR_C"/>
</dbReference>
<gene>
    <name evidence="5" type="ORF">RC74_17055</name>
</gene>
<evidence type="ECO:0000256" key="3">
    <source>
        <dbReference type="ARBA" id="ARBA00023163"/>
    </source>
</evidence>
<evidence type="ECO:0000313" key="5">
    <source>
        <dbReference type="EMBL" id="AML52739.1"/>
    </source>
</evidence>
<dbReference type="SMART" id="SM00895">
    <property type="entry name" value="FCD"/>
    <property type="match status" value="1"/>
</dbReference>
<dbReference type="EMBL" id="CP014327">
    <property type="protein sequence ID" value="AML52739.1"/>
    <property type="molecule type" value="Genomic_DNA"/>
</dbReference>
<dbReference type="GO" id="GO:0003677">
    <property type="term" value="F:DNA binding"/>
    <property type="evidence" value="ECO:0007669"/>
    <property type="project" value="UniProtKB-KW"/>
</dbReference>
<dbReference type="PANTHER" id="PTHR43537:SF5">
    <property type="entry name" value="UXU OPERON TRANSCRIPTIONAL REGULATOR"/>
    <property type="match status" value="1"/>
</dbReference>
<evidence type="ECO:0000256" key="1">
    <source>
        <dbReference type="ARBA" id="ARBA00023015"/>
    </source>
</evidence>
<dbReference type="STRING" id="1579316.RC74_17055"/>
<dbReference type="Pfam" id="PF00392">
    <property type="entry name" value="GntR"/>
    <property type="match status" value="1"/>
</dbReference>
<dbReference type="PRINTS" id="PR00035">
    <property type="entry name" value="HTHGNTR"/>
</dbReference>
<dbReference type="InterPro" id="IPR000524">
    <property type="entry name" value="Tscrpt_reg_HTH_GntR"/>
</dbReference>
<dbReference type="AlphaFoldDB" id="A0A126V4W0"/>
<protein>
    <recommendedName>
        <fullName evidence="4">HTH gntR-type domain-containing protein</fullName>
    </recommendedName>
</protein>
<dbReference type="InterPro" id="IPR036388">
    <property type="entry name" value="WH-like_DNA-bd_sf"/>
</dbReference>
<dbReference type="Pfam" id="PF07729">
    <property type="entry name" value="FCD"/>
    <property type="match status" value="1"/>
</dbReference>
<organism evidence="5 6">
    <name type="scientific">Falsihalocynthiibacter arcticus</name>
    <dbReference type="NCBI Taxonomy" id="1579316"/>
    <lineage>
        <taxon>Bacteria</taxon>
        <taxon>Pseudomonadati</taxon>
        <taxon>Pseudomonadota</taxon>
        <taxon>Alphaproteobacteria</taxon>
        <taxon>Rhodobacterales</taxon>
        <taxon>Roseobacteraceae</taxon>
        <taxon>Falsihalocynthiibacter</taxon>
    </lineage>
</organism>
<dbReference type="InterPro" id="IPR008920">
    <property type="entry name" value="TF_FadR/GntR_C"/>
</dbReference>
<dbReference type="InterPro" id="IPR036390">
    <property type="entry name" value="WH_DNA-bd_sf"/>
</dbReference>
<keyword evidence="1" id="KW-0805">Transcription regulation</keyword>
<reference evidence="5 6" key="1">
    <citation type="submission" date="2016-02" db="EMBL/GenBank/DDBJ databases">
        <title>Complete genome sequence of Halocynthiibacter arcticus PAMC 20958t from arctic marine sediment.</title>
        <authorList>
            <person name="Lee Y.M."/>
            <person name="Baek K."/>
            <person name="Lee H.K."/>
            <person name="Shin S.C."/>
        </authorList>
    </citation>
    <scope>NUCLEOTIDE SEQUENCE [LARGE SCALE GENOMIC DNA]</scope>
    <source>
        <strain evidence="5">PAMC 20958</strain>
    </source>
</reference>
<dbReference type="RefSeq" id="WP_039003515.1">
    <property type="nucleotide sequence ID" value="NZ_CP014327.1"/>
</dbReference>
<dbReference type="KEGG" id="hat:RC74_17055"/>
<accession>A0A126V4W0</accession>
<evidence type="ECO:0000256" key="2">
    <source>
        <dbReference type="ARBA" id="ARBA00023125"/>
    </source>
</evidence>
<dbReference type="SUPFAM" id="SSF48008">
    <property type="entry name" value="GntR ligand-binding domain-like"/>
    <property type="match status" value="1"/>
</dbReference>
<dbReference type="PROSITE" id="PS50949">
    <property type="entry name" value="HTH_GNTR"/>
    <property type="match status" value="1"/>
</dbReference>
<keyword evidence="3" id="KW-0804">Transcription</keyword>
<evidence type="ECO:0000313" key="6">
    <source>
        <dbReference type="Proteomes" id="UP000070371"/>
    </source>
</evidence>
<proteinExistence type="predicted"/>
<name>A0A126V4W0_9RHOB</name>
<dbReference type="Proteomes" id="UP000070371">
    <property type="component" value="Chromosome"/>
</dbReference>
<dbReference type="GO" id="GO:0003700">
    <property type="term" value="F:DNA-binding transcription factor activity"/>
    <property type="evidence" value="ECO:0007669"/>
    <property type="project" value="InterPro"/>
</dbReference>